<evidence type="ECO:0000313" key="2">
    <source>
        <dbReference type="Proteomes" id="UP000228755"/>
    </source>
</evidence>
<protein>
    <submittedName>
        <fullName evidence="1">Uncharacterized protein</fullName>
    </submittedName>
</protein>
<proteinExistence type="predicted"/>
<dbReference type="OrthoDB" id="10009512at2"/>
<evidence type="ECO:0000313" key="1">
    <source>
        <dbReference type="EMBL" id="PJM80016.1"/>
    </source>
</evidence>
<reference evidence="1 2" key="1">
    <citation type="submission" date="2017-11" db="EMBL/GenBank/DDBJ databases">
        <title>Draft genome sequences of strains TRE 1, TRE D, TRE H and TRI 7, isolated from tamarins, belonging to four potential novel Bifidobacterium species.</title>
        <authorList>
            <person name="Mattarelli P."/>
            <person name="Modesto M."/>
            <person name="Bonetti A."/>
            <person name="Puglisi E."/>
            <person name="Morelli L."/>
        </authorList>
    </citation>
    <scope>NUCLEOTIDE SEQUENCE [LARGE SCALE GENOMIC DNA]</scope>
    <source>
        <strain evidence="2">TRED</strain>
    </source>
</reference>
<keyword evidence="2" id="KW-1185">Reference proteome</keyword>
<accession>A0A2M9HT75</accession>
<comment type="caution">
    <text evidence="1">The sequence shown here is derived from an EMBL/GenBank/DDBJ whole genome shotgun (WGS) entry which is preliminary data.</text>
</comment>
<dbReference type="RefSeq" id="WP_100495786.1">
    <property type="nucleotide sequence ID" value="NZ_PGLQ01000001.1"/>
</dbReference>
<dbReference type="EMBL" id="PGLQ01000001">
    <property type="protein sequence ID" value="PJM80016.1"/>
    <property type="molecule type" value="Genomic_DNA"/>
</dbReference>
<organism evidence="1 2">
    <name type="scientific">Bifidobacterium scaligerum</name>
    <dbReference type="NCBI Taxonomy" id="2052656"/>
    <lineage>
        <taxon>Bacteria</taxon>
        <taxon>Bacillati</taxon>
        <taxon>Actinomycetota</taxon>
        <taxon>Actinomycetes</taxon>
        <taxon>Bifidobacteriales</taxon>
        <taxon>Bifidobacteriaceae</taxon>
        <taxon>Bifidobacterium</taxon>
    </lineage>
</organism>
<sequence>MSLLRNYIPNPMCVDMANYLSSHGGVTNCTIVNVTSDYQPPSLYPGFGVETAADGDAWCAMTIPDAPRETPLVIAANMTPGDDQTSGPALFDQWMQVWGGDSTNWSVRGSLSKTGVSGEFTIPAGGQTPQIVFRSPAKAGQRIYIWNIYLGTKADWEALQGYAPGAPLAGSLMPL</sequence>
<dbReference type="AlphaFoldDB" id="A0A2M9HT75"/>
<name>A0A2M9HT75_9BIFI</name>
<gene>
    <name evidence="1" type="ORF">CUU80_02465</name>
</gene>
<dbReference type="Proteomes" id="UP000228755">
    <property type="component" value="Unassembled WGS sequence"/>
</dbReference>